<dbReference type="RefSeq" id="WP_066047958.1">
    <property type="nucleotide sequence ID" value="NZ_CP014223.1"/>
</dbReference>
<gene>
    <name evidence="2" type="ORF">CPRO_07430</name>
    <name evidence="3" type="ORF">SAMN02745151_00736</name>
</gene>
<protein>
    <recommendedName>
        <fullName evidence="1">IrrE N-terminal-like domain-containing protein</fullName>
    </recommendedName>
</protein>
<dbReference type="Pfam" id="PF06114">
    <property type="entry name" value="Peptidase_M78"/>
    <property type="match status" value="1"/>
</dbReference>
<proteinExistence type="predicted"/>
<evidence type="ECO:0000259" key="1">
    <source>
        <dbReference type="Pfam" id="PF06114"/>
    </source>
</evidence>
<name>A0A0X8VCG9_ANAPI</name>
<feature type="domain" description="IrrE N-terminal-like" evidence="1">
    <location>
        <begin position="11"/>
        <end position="119"/>
    </location>
</feature>
<evidence type="ECO:0000313" key="5">
    <source>
        <dbReference type="Proteomes" id="UP000184204"/>
    </source>
</evidence>
<reference evidence="4" key="2">
    <citation type="submission" date="2016-01" db="EMBL/GenBank/DDBJ databases">
        <authorList>
            <person name="Poehlein A."/>
            <person name="Schlien K."/>
            <person name="Gottschalk G."/>
            <person name="Buckel W."/>
            <person name="Daniel R."/>
        </authorList>
    </citation>
    <scope>NUCLEOTIDE SEQUENCE [LARGE SCALE GENOMIC DNA]</scope>
    <source>
        <strain evidence="4">X2</strain>
    </source>
</reference>
<dbReference type="KEGG" id="cpro:CPRO_07430"/>
<dbReference type="Proteomes" id="UP000184204">
    <property type="component" value="Unassembled WGS sequence"/>
</dbReference>
<reference evidence="3" key="3">
    <citation type="submission" date="2016-11" db="EMBL/GenBank/DDBJ databases">
        <authorList>
            <person name="Varghese N."/>
            <person name="Submissions S."/>
        </authorList>
    </citation>
    <scope>NUCLEOTIDE SEQUENCE</scope>
    <source>
        <strain evidence="3">DSM 1682</strain>
    </source>
</reference>
<evidence type="ECO:0000313" key="2">
    <source>
        <dbReference type="EMBL" id="AMJ40344.1"/>
    </source>
</evidence>
<accession>A0A0X8VCG9</accession>
<organism evidence="3 5">
    <name type="scientific">Anaerotignum propionicum DSM 1682</name>
    <dbReference type="NCBI Taxonomy" id="991789"/>
    <lineage>
        <taxon>Bacteria</taxon>
        <taxon>Bacillati</taxon>
        <taxon>Bacillota</taxon>
        <taxon>Clostridia</taxon>
        <taxon>Lachnospirales</taxon>
        <taxon>Anaerotignaceae</taxon>
        <taxon>Anaerotignum</taxon>
    </lineage>
</organism>
<reference evidence="2 4" key="1">
    <citation type="journal article" date="2016" name="Genome Announc.">
        <title>Complete Genome Sequence of the Amino Acid-Fermenting Clostridium propionicum X2 (DSM 1682).</title>
        <authorList>
            <person name="Poehlein A."/>
            <person name="Schlien K."/>
            <person name="Chowdhury N.P."/>
            <person name="Gottschalk G."/>
            <person name="Buckel W."/>
            <person name="Daniel R."/>
        </authorList>
    </citation>
    <scope>NUCLEOTIDE SEQUENCE [LARGE SCALE GENOMIC DNA]</scope>
    <source>
        <strain evidence="2 4">X2</strain>
    </source>
</reference>
<dbReference type="EMBL" id="FQUA01000002">
    <property type="protein sequence ID" value="SHE44552.1"/>
    <property type="molecule type" value="Genomic_DNA"/>
</dbReference>
<dbReference type="AlphaFoldDB" id="A0A0X8VCG9"/>
<sequence length="152" mass="17146">MNKYDYLLDIAERNGVMVCEKQFKSDAKGLCKGSKIGISKDLANAEKACVLAEELGHYFTTVGNILDQSIENNRKQEKVARVWGYNHLIRIDDLIQPILDGCSNIFEVAEFLEVTAECLLEIIGAFKEKYGAVYIAGEYKIIFNDYGYCVLN</sequence>
<evidence type="ECO:0000313" key="4">
    <source>
        <dbReference type="Proteomes" id="UP000068026"/>
    </source>
</evidence>
<reference evidence="5" key="4">
    <citation type="submission" date="2016-11" db="EMBL/GenBank/DDBJ databases">
        <authorList>
            <person name="Jaros S."/>
            <person name="Januszkiewicz K."/>
            <person name="Wedrychowicz H."/>
        </authorList>
    </citation>
    <scope>NUCLEOTIDE SEQUENCE [LARGE SCALE GENOMIC DNA]</scope>
    <source>
        <strain evidence="5">DSM 1682</strain>
    </source>
</reference>
<evidence type="ECO:0000313" key="3">
    <source>
        <dbReference type="EMBL" id="SHE44552.1"/>
    </source>
</evidence>
<dbReference type="EMBL" id="CP014223">
    <property type="protein sequence ID" value="AMJ40344.1"/>
    <property type="molecule type" value="Genomic_DNA"/>
</dbReference>
<keyword evidence="4" id="KW-1185">Reference proteome</keyword>
<dbReference type="OrthoDB" id="1707128at2"/>
<dbReference type="InterPro" id="IPR010359">
    <property type="entry name" value="IrrE_HExxH"/>
</dbReference>
<dbReference type="Proteomes" id="UP000068026">
    <property type="component" value="Chromosome"/>
</dbReference>